<dbReference type="SUPFAM" id="SSF54427">
    <property type="entry name" value="NTF2-like"/>
    <property type="match status" value="1"/>
</dbReference>
<dbReference type="Gene3D" id="3.10.450.50">
    <property type="match status" value="1"/>
</dbReference>
<evidence type="ECO:0000313" key="2">
    <source>
        <dbReference type="Proteomes" id="UP000267464"/>
    </source>
</evidence>
<keyword evidence="2" id="KW-1185">Reference proteome</keyword>
<dbReference type="InterPro" id="IPR009959">
    <property type="entry name" value="Cyclase_SnoaL-like"/>
</dbReference>
<dbReference type="PANTHER" id="PTHR38436:SF1">
    <property type="entry name" value="ESTER CYCLASE"/>
    <property type="match status" value="1"/>
</dbReference>
<dbReference type="AlphaFoldDB" id="A0A3N7HQF7"/>
<accession>A0A3N7HQF7</accession>
<evidence type="ECO:0000313" key="1">
    <source>
        <dbReference type="EMBL" id="RQP24424.1"/>
    </source>
</evidence>
<dbReference type="EMBL" id="QUSW01000003">
    <property type="protein sequence ID" value="RQP24424.1"/>
    <property type="molecule type" value="Genomic_DNA"/>
</dbReference>
<organism evidence="1 2">
    <name type="scientific">Piscinibacter terrae</name>
    <dbReference type="NCBI Taxonomy" id="2496871"/>
    <lineage>
        <taxon>Bacteria</taxon>
        <taxon>Pseudomonadati</taxon>
        <taxon>Pseudomonadota</taxon>
        <taxon>Betaproteobacteria</taxon>
        <taxon>Burkholderiales</taxon>
        <taxon>Sphaerotilaceae</taxon>
        <taxon>Piscinibacter</taxon>
    </lineage>
</organism>
<proteinExistence type="predicted"/>
<dbReference type="PANTHER" id="PTHR38436">
    <property type="entry name" value="POLYKETIDE CYCLASE SNOAL-LIKE DOMAIN"/>
    <property type="match status" value="1"/>
</dbReference>
<dbReference type="Pfam" id="PF07366">
    <property type="entry name" value="SnoaL"/>
    <property type="match status" value="1"/>
</dbReference>
<dbReference type="GO" id="GO:0030638">
    <property type="term" value="P:polyketide metabolic process"/>
    <property type="evidence" value="ECO:0007669"/>
    <property type="project" value="InterPro"/>
</dbReference>
<protein>
    <submittedName>
        <fullName evidence="1">Ester cyclase</fullName>
    </submittedName>
</protein>
<comment type="caution">
    <text evidence="1">The sequence shown here is derived from an EMBL/GenBank/DDBJ whole genome shotgun (WGS) entry which is preliminary data.</text>
</comment>
<name>A0A3N7HQF7_9BURK</name>
<dbReference type="Proteomes" id="UP000267464">
    <property type="component" value="Unassembled WGS sequence"/>
</dbReference>
<sequence>MTTQPNKTRLTPVNDTRRPVFDSGVIEPSFRLRRKMRTMMTIDDTTILQRNRELVTRYFEEVWNQGQLDLLDELMAPDYINHSSSTPNPRPGPADLKPIVAEMRRGIPDLHYDILDMVVAADKVAVHLRMTGTHTGTLFKMQPQGRRIDVRQMQIEWIRGGRIAQHWRLTDDLALLRQIGQL</sequence>
<dbReference type="InterPro" id="IPR032710">
    <property type="entry name" value="NTF2-like_dom_sf"/>
</dbReference>
<reference evidence="1 2" key="1">
    <citation type="submission" date="2018-08" db="EMBL/GenBank/DDBJ databases">
        <authorList>
            <person name="Khan S.A."/>
            <person name="Jeon C.O."/>
            <person name="Chun B.H."/>
            <person name="Jeong S.E."/>
        </authorList>
    </citation>
    <scope>NUCLEOTIDE SEQUENCE [LARGE SCALE GENOMIC DNA]</scope>
    <source>
        <strain evidence="1 2">S-16</strain>
    </source>
</reference>
<reference evidence="1 2" key="2">
    <citation type="submission" date="2018-12" db="EMBL/GenBank/DDBJ databases">
        <title>Rhizobacter gummiphilus sp. nov., a rubber-degrading bacterium isolated from the soil of a botanical garden in Japan.</title>
        <authorList>
            <person name="Shunsuke S.S."/>
        </authorList>
    </citation>
    <scope>NUCLEOTIDE SEQUENCE [LARGE SCALE GENOMIC DNA]</scope>
    <source>
        <strain evidence="1 2">S-16</strain>
    </source>
</reference>
<gene>
    <name evidence="1" type="ORF">DZC73_14120</name>
</gene>